<evidence type="ECO:0000313" key="2">
    <source>
        <dbReference type="Proteomes" id="UP000785200"/>
    </source>
</evidence>
<name>A0A9P6SJV4_9HELO</name>
<dbReference type="OrthoDB" id="10262413at2759"/>
<keyword evidence="2" id="KW-1185">Reference proteome</keyword>
<gene>
    <name evidence="1" type="ORF">D0Z07_9365</name>
</gene>
<sequence length="353" mass="38420">MSSNILITGAAVRSDEQAKLLSESGISVLQLELTDEKAVVESLVNHNINIVIHTASSLVPTLALNLLAGLAEQQKASGSRAYFIHTSGLSAFCPETGWPQGVMKDSGPIFETEKQLADSFSLRKVIPPLFQTICADSDFPKTDVTITETAKALGVTSFIVVPSTVCRDPYNNSCLDISPRLTIFPRRQRQRAMEPTLRDIPNSCVHISDLTEPYGLIVKNIIQGSGDTIPNGVHGHYFAIAHKMAWWETLGRLATAMEARGLVASSETQVWASNEAAAEATGVPEIFVGIFFNSNANIIVDNAFKLGWNPTWDKNRFFENIDDEVVSVLELGKAKSSLIDSLFLAAKNINGEE</sequence>
<dbReference type="SUPFAM" id="SSF51735">
    <property type="entry name" value="NAD(P)-binding Rossmann-fold domains"/>
    <property type="match status" value="1"/>
</dbReference>
<evidence type="ECO:0000313" key="1">
    <source>
        <dbReference type="EMBL" id="KAG0644921.1"/>
    </source>
</evidence>
<dbReference type="InterPro" id="IPR036291">
    <property type="entry name" value="NAD(P)-bd_dom_sf"/>
</dbReference>
<dbReference type="Gene3D" id="3.40.50.720">
    <property type="entry name" value="NAD(P)-binding Rossmann-like Domain"/>
    <property type="match status" value="1"/>
</dbReference>
<dbReference type="GO" id="GO:0005737">
    <property type="term" value="C:cytoplasm"/>
    <property type="evidence" value="ECO:0007669"/>
    <property type="project" value="TreeGrafter"/>
</dbReference>
<dbReference type="PANTHER" id="PTHR48079">
    <property type="entry name" value="PROTEIN YEEZ"/>
    <property type="match status" value="1"/>
</dbReference>
<dbReference type="PANTHER" id="PTHR48079:SF6">
    <property type="entry name" value="NAD(P)-BINDING DOMAIN-CONTAINING PROTEIN-RELATED"/>
    <property type="match status" value="1"/>
</dbReference>
<reference evidence="1" key="1">
    <citation type="submission" date="2019-07" db="EMBL/GenBank/DDBJ databases">
        <title>Hyphodiscus hymeniophilus genome sequencing and assembly.</title>
        <authorList>
            <person name="Kramer G."/>
            <person name="Nodwell J."/>
        </authorList>
    </citation>
    <scope>NUCLEOTIDE SEQUENCE</scope>
    <source>
        <strain evidence="1">ATCC 34498</strain>
    </source>
</reference>
<dbReference type="InterPro" id="IPR051783">
    <property type="entry name" value="NAD(P)-dependent_oxidoreduct"/>
</dbReference>
<proteinExistence type="predicted"/>
<protein>
    <submittedName>
        <fullName evidence="1">Uncharacterized protein</fullName>
    </submittedName>
</protein>
<dbReference type="AlphaFoldDB" id="A0A9P6SJV4"/>
<comment type="caution">
    <text evidence="1">The sequence shown here is derived from an EMBL/GenBank/DDBJ whole genome shotgun (WGS) entry which is preliminary data.</text>
</comment>
<dbReference type="Proteomes" id="UP000785200">
    <property type="component" value="Unassembled WGS sequence"/>
</dbReference>
<organism evidence="1 2">
    <name type="scientific">Hyphodiscus hymeniophilus</name>
    <dbReference type="NCBI Taxonomy" id="353542"/>
    <lineage>
        <taxon>Eukaryota</taxon>
        <taxon>Fungi</taxon>
        <taxon>Dikarya</taxon>
        <taxon>Ascomycota</taxon>
        <taxon>Pezizomycotina</taxon>
        <taxon>Leotiomycetes</taxon>
        <taxon>Helotiales</taxon>
        <taxon>Hyphodiscaceae</taxon>
        <taxon>Hyphodiscus</taxon>
    </lineage>
</organism>
<accession>A0A9P6SJV4</accession>
<dbReference type="GO" id="GO:0004029">
    <property type="term" value="F:aldehyde dehydrogenase (NAD+) activity"/>
    <property type="evidence" value="ECO:0007669"/>
    <property type="project" value="TreeGrafter"/>
</dbReference>
<dbReference type="EMBL" id="VNKQ01000022">
    <property type="protein sequence ID" value="KAG0644921.1"/>
    <property type="molecule type" value="Genomic_DNA"/>
</dbReference>